<protein>
    <submittedName>
        <fullName evidence="3">Uncharacterized protein</fullName>
    </submittedName>
</protein>
<dbReference type="OrthoDB" id="9801392at2"/>
<feature type="domain" description="DUF6930" evidence="1">
    <location>
        <begin position="210"/>
        <end position="327"/>
    </location>
</feature>
<evidence type="ECO:0000313" key="3">
    <source>
        <dbReference type="EMBL" id="EFW05422.1"/>
    </source>
</evidence>
<dbReference type="RefSeq" id="WP_008788486.1">
    <property type="nucleotide sequence ID" value="NZ_AKCB01000002.1"/>
</dbReference>
<accession>E7G9D2</accession>
<dbReference type="Pfam" id="PF22007">
    <property type="entry name" value="DUF6930"/>
    <property type="match status" value="1"/>
</dbReference>
<dbReference type="STRING" id="100884.GCA_000269565_03215"/>
<evidence type="ECO:0000313" key="4">
    <source>
        <dbReference type="Proteomes" id="UP000003157"/>
    </source>
</evidence>
<comment type="caution">
    <text evidence="3">The sequence shown here is derived from an EMBL/GenBank/DDBJ whole genome shotgun (WGS) entry which is preliminary data.</text>
</comment>
<dbReference type="AlphaFoldDB" id="E7G9D2"/>
<sequence length="331" mass="39002">MGRNTVVWRKLYKLSDQLQKLKPWEYIWSGDYICIELAPDDVVYCIVMGRNGDCIGLSIYEGEEGYADLCSLSREYDDLEVTKYLMFEQNCLTWYMGDRSEVPAEQRAIIKNLGLKYRGSQNWPYFISYEAQYYPNSINEEEAERFVQILERLLDILEEYIHNHIDVQFEDNEMIYAHQKDEQWIYESMSVPYDVDKFMPIELTDSGLYEELEEREQINQNLYIDLLYLNTVIQDDDFKKPANALMFIVVDEETEVIMHGDLLKPGDDEIEVILNFFIPFILETGIPKKVHVRNPNVHAAIIDICERCHIQIDMGNMGVVDNIIDEMKEIM</sequence>
<evidence type="ECO:0000259" key="1">
    <source>
        <dbReference type="Pfam" id="PF22007"/>
    </source>
</evidence>
<dbReference type="Pfam" id="PF23988">
    <property type="entry name" value="DUF7309"/>
    <property type="match status" value="1"/>
</dbReference>
<dbReference type="Proteomes" id="UP000003157">
    <property type="component" value="Unassembled WGS sequence"/>
</dbReference>
<keyword evidence="4" id="KW-1185">Reference proteome</keyword>
<dbReference type="InterPro" id="IPR054216">
    <property type="entry name" value="DUF6930"/>
</dbReference>
<evidence type="ECO:0000259" key="2">
    <source>
        <dbReference type="Pfam" id="PF23988"/>
    </source>
</evidence>
<dbReference type="EMBL" id="ADKX01000024">
    <property type="protein sequence ID" value="EFW05422.1"/>
    <property type="molecule type" value="Genomic_DNA"/>
</dbReference>
<dbReference type="eggNOG" id="COG3012">
    <property type="taxonomic scope" value="Bacteria"/>
</dbReference>
<gene>
    <name evidence="3" type="ORF">HMPREF9488_01370</name>
</gene>
<dbReference type="GeneID" id="78231001"/>
<feature type="domain" description="DUF7309" evidence="2">
    <location>
        <begin position="8"/>
        <end position="176"/>
    </location>
</feature>
<organism evidence="3 4">
    <name type="scientific">Coprobacillus cateniformis</name>
    <dbReference type="NCBI Taxonomy" id="100884"/>
    <lineage>
        <taxon>Bacteria</taxon>
        <taxon>Bacillati</taxon>
        <taxon>Bacillota</taxon>
        <taxon>Erysipelotrichia</taxon>
        <taxon>Erysipelotrichales</taxon>
        <taxon>Coprobacillaceae</taxon>
        <taxon>Coprobacillus</taxon>
    </lineage>
</organism>
<dbReference type="InterPro" id="IPR055733">
    <property type="entry name" value="DUF7309"/>
</dbReference>
<dbReference type="HOGENOM" id="CLU_070794_0_0_9"/>
<proteinExistence type="predicted"/>
<name>E7G9D2_9FIRM</name>
<reference evidence="3 4" key="1">
    <citation type="submission" date="2010-12" db="EMBL/GenBank/DDBJ databases">
        <title>The Genome Sequence of Coprobacillus sp. strain 29_1.</title>
        <authorList>
            <consortium name="The Broad Institute Genome Sequencing Platform"/>
            <person name="Earl A."/>
            <person name="Ward D."/>
            <person name="Feldgarden M."/>
            <person name="Gevers D."/>
            <person name="Daigneault M."/>
            <person name="Sibley C.D."/>
            <person name="White A."/>
            <person name="Strauss J."/>
            <person name="Allen-Vercoe E."/>
            <person name="Young S.K."/>
            <person name="Zeng Q."/>
            <person name="Gargeya S."/>
            <person name="Fitzgerald M."/>
            <person name="Haas B."/>
            <person name="Abouelleil A."/>
            <person name="Alvarado L."/>
            <person name="Arachchi H.M."/>
            <person name="Berlin A."/>
            <person name="Brown A."/>
            <person name="Chapman S.B."/>
            <person name="Chen Z."/>
            <person name="Dunbar C."/>
            <person name="Freedman E."/>
            <person name="Gearin G."/>
            <person name="Gellesch M."/>
            <person name="Goldberg J."/>
            <person name="Griggs A."/>
            <person name="Gujja S."/>
            <person name="Heilman E."/>
            <person name="Heiman D."/>
            <person name="Howarth C."/>
            <person name="Larson L."/>
            <person name="Lui A."/>
            <person name="MacDonald P.J.P."/>
            <person name="Mehta T."/>
            <person name="Montmayeur A."/>
            <person name="Murphy C."/>
            <person name="Neiman D."/>
            <person name="Pearson M."/>
            <person name="Priest M."/>
            <person name="Roberts A."/>
            <person name="Saif S."/>
            <person name="Shea T."/>
            <person name="Shenoy N."/>
            <person name="Sisk P."/>
            <person name="Stolte C."/>
            <person name="Sykes S."/>
            <person name="White J."/>
            <person name="Yandava C."/>
            <person name="Nusbaum C."/>
            <person name="Birren B."/>
        </authorList>
    </citation>
    <scope>NUCLEOTIDE SEQUENCE [LARGE SCALE GENOMIC DNA]</scope>
    <source>
        <strain evidence="3 4">29_1</strain>
    </source>
</reference>